<dbReference type="STRING" id="765912.Thimo_2917"/>
<evidence type="ECO:0000313" key="11">
    <source>
        <dbReference type="EMBL" id="AGA91613.1"/>
    </source>
</evidence>
<organism evidence="11 12">
    <name type="scientific">Thioflavicoccus mobilis 8321</name>
    <dbReference type="NCBI Taxonomy" id="765912"/>
    <lineage>
        <taxon>Bacteria</taxon>
        <taxon>Pseudomonadati</taxon>
        <taxon>Pseudomonadota</taxon>
        <taxon>Gammaproteobacteria</taxon>
        <taxon>Chromatiales</taxon>
        <taxon>Chromatiaceae</taxon>
        <taxon>Thioflavicoccus</taxon>
    </lineage>
</organism>
<feature type="domain" description="DUF218" evidence="10">
    <location>
        <begin position="58"/>
        <end position="189"/>
    </location>
</feature>
<dbReference type="EMBL" id="CP003051">
    <property type="protein sequence ID" value="AGA91613.1"/>
    <property type="molecule type" value="Genomic_DNA"/>
</dbReference>
<dbReference type="InterPro" id="IPR003848">
    <property type="entry name" value="DUF218"/>
</dbReference>
<evidence type="ECO:0000256" key="2">
    <source>
        <dbReference type="ARBA" id="ARBA00022475"/>
    </source>
</evidence>
<keyword evidence="2" id="KW-1003">Cell membrane</keyword>
<dbReference type="RefSeq" id="WP_015281744.1">
    <property type="nucleotide sequence ID" value="NC_019940.1"/>
</dbReference>
<keyword evidence="5 9" id="KW-1133">Transmembrane helix</keyword>
<protein>
    <submittedName>
        <fullName evidence="11">Uncharacterized membrane protein</fullName>
    </submittedName>
</protein>
<accession>L0GXY0</accession>
<proteinExistence type="predicted"/>
<comment type="subcellular location">
    <subcellularLocation>
        <location evidence="1">Cell inner membrane</location>
        <topology evidence="1">Single-pass membrane protein</topology>
    </subcellularLocation>
</comment>
<feature type="compositionally biased region" description="Polar residues" evidence="8">
    <location>
        <begin position="236"/>
        <end position="247"/>
    </location>
</feature>
<keyword evidence="3" id="KW-0997">Cell inner membrane</keyword>
<comment type="function">
    <text evidence="7">Participates in the barrier function of the cell envelope.</text>
</comment>
<name>L0GXY0_9GAMM</name>
<keyword evidence="12" id="KW-1185">Reference proteome</keyword>
<evidence type="ECO:0000256" key="8">
    <source>
        <dbReference type="SAM" id="MobiDB-lite"/>
    </source>
</evidence>
<reference evidence="11 12" key="1">
    <citation type="submission" date="2011-09" db="EMBL/GenBank/DDBJ databases">
        <title>Complete sequence of chromosome of Thioflavicoccus mobilis 8321.</title>
        <authorList>
            <consortium name="US DOE Joint Genome Institute"/>
            <person name="Lucas S."/>
            <person name="Han J."/>
            <person name="Lapidus A."/>
            <person name="Cheng J.-F."/>
            <person name="Goodwin L."/>
            <person name="Pitluck S."/>
            <person name="Peters L."/>
            <person name="Ovchinnikova G."/>
            <person name="Lu M."/>
            <person name="Detter J.C."/>
            <person name="Han C."/>
            <person name="Tapia R."/>
            <person name="Land M."/>
            <person name="Hauser L."/>
            <person name="Kyrpides N."/>
            <person name="Ivanova N."/>
            <person name="Pagani I."/>
            <person name="Vogl K."/>
            <person name="Liu Z."/>
            <person name="Imhoff J."/>
            <person name="Thiel V."/>
            <person name="Frigaard N.-U."/>
            <person name="Bryant D."/>
            <person name="Woyke T."/>
        </authorList>
    </citation>
    <scope>NUCLEOTIDE SEQUENCE [LARGE SCALE GENOMIC DNA]</scope>
    <source>
        <strain evidence="11 12">8321</strain>
    </source>
</reference>
<dbReference type="eggNOG" id="COG2949">
    <property type="taxonomic scope" value="Bacteria"/>
</dbReference>
<dbReference type="PATRIC" id="fig|765912.4.peg.2851"/>
<sequence>MLSIASLAERRWLGRTVFLVALSVLLTLALVITIDIGIALATRERIYDDLKRVPSAPVALVLGTSSGRRGKPNPYYAARIRAAADLYHTGRIRAILVSGDNATRYYNEPWMMRRDLIALDVPAEYITLDYAGFRTLDSMVRAKVIFGQKELIIVSQRFHAARALFIAQRIGLDAIAYAASDPPASWYLPVRLREVFARAVAVFDLLSGRDPRFLGNREPVPLRPIPLPANLEQKPCPTSASTVPSSS</sequence>
<dbReference type="KEGG" id="tmb:Thimo_2917"/>
<dbReference type="CDD" id="cd06259">
    <property type="entry name" value="YdcF-like"/>
    <property type="match status" value="1"/>
</dbReference>
<keyword evidence="4 9" id="KW-0812">Transmembrane</keyword>
<feature type="region of interest" description="Disordered" evidence="8">
    <location>
        <begin position="225"/>
        <end position="247"/>
    </location>
</feature>
<dbReference type="GO" id="GO:0005886">
    <property type="term" value="C:plasma membrane"/>
    <property type="evidence" value="ECO:0007669"/>
    <property type="project" value="UniProtKB-SubCell"/>
</dbReference>
<feature type="transmembrane region" description="Helical" evidence="9">
    <location>
        <begin position="12"/>
        <end position="42"/>
    </location>
</feature>
<evidence type="ECO:0000256" key="4">
    <source>
        <dbReference type="ARBA" id="ARBA00022692"/>
    </source>
</evidence>
<evidence type="ECO:0000256" key="1">
    <source>
        <dbReference type="ARBA" id="ARBA00004377"/>
    </source>
</evidence>
<dbReference type="Pfam" id="PF02698">
    <property type="entry name" value="DUF218"/>
    <property type="match status" value="1"/>
</dbReference>
<evidence type="ECO:0000256" key="9">
    <source>
        <dbReference type="SAM" id="Phobius"/>
    </source>
</evidence>
<dbReference type="HOGENOM" id="CLU_051474_0_2_6"/>
<dbReference type="PANTHER" id="PTHR30336:SF0">
    <property type="entry name" value="PROTEIN SANA"/>
    <property type="match status" value="1"/>
</dbReference>
<dbReference type="AlphaFoldDB" id="L0GXY0"/>
<evidence type="ECO:0000256" key="3">
    <source>
        <dbReference type="ARBA" id="ARBA00022519"/>
    </source>
</evidence>
<keyword evidence="6 9" id="KW-0472">Membrane</keyword>
<evidence type="ECO:0000256" key="5">
    <source>
        <dbReference type="ARBA" id="ARBA00022989"/>
    </source>
</evidence>
<gene>
    <name evidence="11" type="ORF">Thimo_2917</name>
</gene>
<evidence type="ECO:0000259" key="10">
    <source>
        <dbReference type="Pfam" id="PF02698"/>
    </source>
</evidence>
<dbReference type="PANTHER" id="PTHR30336">
    <property type="entry name" value="INNER MEMBRANE PROTEIN, PROBABLE PERMEASE"/>
    <property type="match status" value="1"/>
</dbReference>
<dbReference type="Proteomes" id="UP000010816">
    <property type="component" value="Chromosome"/>
</dbReference>
<evidence type="ECO:0000256" key="7">
    <source>
        <dbReference type="ARBA" id="ARBA00037355"/>
    </source>
</evidence>
<dbReference type="InterPro" id="IPR051599">
    <property type="entry name" value="Cell_Envelope_Assoc"/>
</dbReference>
<evidence type="ECO:0000256" key="6">
    <source>
        <dbReference type="ARBA" id="ARBA00023136"/>
    </source>
</evidence>
<evidence type="ECO:0000313" key="12">
    <source>
        <dbReference type="Proteomes" id="UP000010816"/>
    </source>
</evidence>